<name>A0A1I0HVC0_9GAMM</name>
<dbReference type="InterPro" id="IPR011008">
    <property type="entry name" value="Dimeric_a/b-barrel"/>
</dbReference>
<dbReference type="NCBIfam" id="TIGR02118">
    <property type="entry name" value="EthD family reductase"/>
    <property type="match status" value="1"/>
</dbReference>
<sequence length="125" mass="13999">MVKLIFCLRRKPGMSLEAFRDYWANQHAPLVQKHAQALGIQRYVQSYTLSAPQFSKIAEARGAPEAFDGVAELWFSDLNEMAEKGASPEGRAAGKALIEDEARFIDLARSPLWISEEREFIGNGN</sequence>
<dbReference type="RefSeq" id="WP_091854852.1">
    <property type="nucleotide sequence ID" value="NZ_FOHZ01000034.1"/>
</dbReference>
<dbReference type="Gene3D" id="3.30.70.100">
    <property type="match status" value="1"/>
</dbReference>
<organism evidence="2 3">
    <name type="scientific">Marinobacter segnicrescens</name>
    <dbReference type="NCBI Taxonomy" id="430453"/>
    <lineage>
        <taxon>Bacteria</taxon>
        <taxon>Pseudomonadati</taxon>
        <taxon>Pseudomonadota</taxon>
        <taxon>Gammaproteobacteria</taxon>
        <taxon>Pseudomonadales</taxon>
        <taxon>Marinobacteraceae</taxon>
        <taxon>Marinobacter</taxon>
    </lineage>
</organism>
<dbReference type="GO" id="GO:0016491">
    <property type="term" value="F:oxidoreductase activity"/>
    <property type="evidence" value="ECO:0007669"/>
    <property type="project" value="InterPro"/>
</dbReference>
<dbReference type="AlphaFoldDB" id="A0A1I0HVC0"/>
<dbReference type="EMBL" id="FOHZ01000034">
    <property type="protein sequence ID" value="SET87127.1"/>
    <property type="molecule type" value="Genomic_DNA"/>
</dbReference>
<keyword evidence="3" id="KW-1185">Reference proteome</keyword>
<dbReference type="OrthoDB" id="6369070at2"/>
<reference evidence="3" key="1">
    <citation type="submission" date="2016-10" db="EMBL/GenBank/DDBJ databases">
        <authorList>
            <person name="Varghese N."/>
            <person name="Submissions S."/>
        </authorList>
    </citation>
    <scope>NUCLEOTIDE SEQUENCE [LARGE SCALE GENOMIC DNA]</scope>
    <source>
        <strain evidence="3">CGMCC 1.6489</strain>
    </source>
</reference>
<dbReference type="SUPFAM" id="SSF54909">
    <property type="entry name" value="Dimeric alpha+beta barrel"/>
    <property type="match status" value="1"/>
</dbReference>
<gene>
    <name evidence="2" type="ORF">SAMN04487962_13416</name>
</gene>
<dbReference type="InterPro" id="IPR009799">
    <property type="entry name" value="EthD_dom"/>
</dbReference>
<evidence type="ECO:0000259" key="1">
    <source>
        <dbReference type="Pfam" id="PF07110"/>
    </source>
</evidence>
<evidence type="ECO:0000313" key="2">
    <source>
        <dbReference type="EMBL" id="SET87127.1"/>
    </source>
</evidence>
<protein>
    <recommendedName>
        <fullName evidence="1">EthD domain-containing protein</fullName>
    </recommendedName>
</protein>
<accession>A0A1I0HVC0</accession>
<dbReference type="STRING" id="430453.SAMN04487962_13416"/>
<dbReference type="Pfam" id="PF07110">
    <property type="entry name" value="EthD"/>
    <property type="match status" value="1"/>
</dbReference>
<evidence type="ECO:0000313" key="3">
    <source>
        <dbReference type="Proteomes" id="UP000198762"/>
    </source>
</evidence>
<feature type="domain" description="EthD" evidence="1">
    <location>
        <begin position="11"/>
        <end position="107"/>
    </location>
</feature>
<proteinExistence type="predicted"/>
<dbReference type="Proteomes" id="UP000198762">
    <property type="component" value="Unassembled WGS sequence"/>
</dbReference>